<evidence type="ECO:0008006" key="3">
    <source>
        <dbReference type="Google" id="ProtNLM"/>
    </source>
</evidence>
<accession>A0A2N5H9F1</accession>
<dbReference type="OrthoDB" id="2449131at2"/>
<dbReference type="PROSITE" id="PS51257">
    <property type="entry name" value="PROKAR_LIPOPROTEIN"/>
    <property type="match status" value="1"/>
</dbReference>
<gene>
    <name evidence="1" type="ORF">CVD27_21475</name>
</gene>
<protein>
    <recommendedName>
        <fullName evidence="3">ABC transporter periplasmic binding protein yphF</fullName>
    </recommendedName>
</protein>
<dbReference type="AlphaFoldDB" id="A0A2N5H9F1"/>
<proteinExistence type="predicted"/>
<name>A0A2N5H9F1_9BACI</name>
<reference evidence="1 2" key="1">
    <citation type="submission" date="2017-11" db="EMBL/GenBank/DDBJ databases">
        <title>Comparitive Functional Genomics of Dry Heat Resistant strains isolated from the Viking Spacecraft.</title>
        <authorList>
            <person name="Seuylemezian A."/>
            <person name="Cooper K."/>
            <person name="Vaishampayan P."/>
        </authorList>
    </citation>
    <scope>NUCLEOTIDE SEQUENCE [LARGE SCALE GENOMIC DNA]</scope>
    <source>
        <strain evidence="1 2">V32-6</strain>
    </source>
</reference>
<evidence type="ECO:0000313" key="1">
    <source>
        <dbReference type="EMBL" id="PLS02120.1"/>
    </source>
</evidence>
<comment type="caution">
    <text evidence="1">The sequence shown here is derived from an EMBL/GenBank/DDBJ whole genome shotgun (WGS) entry which is preliminary data.</text>
</comment>
<keyword evidence="2" id="KW-1185">Reference proteome</keyword>
<dbReference type="Proteomes" id="UP000234950">
    <property type="component" value="Unassembled WGS sequence"/>
</dbReference>
<dbReference type="EMBL" id="PGVE01000080">
    <property type="protein sequence ID" value="PLS02120.1"/>
    <property type="molecule type" value="Genomic_DNA"/>
</dbReference>
<organism evidence="1 2">
    <name type="scientific">Neobacillus cucumis</name>
    <dbReference type="NCBI Taxonomy" id="1740721"/>
    <lineage>
        <taxon>Bacteria</taxon>
        <taxon>Bacillati</taxon>
        <taxon>Bacillota</taxon>
        <taxon>Bacilli</taxon>
        <taxon>Bacillales</taxon>
        <taxon>Bacillaceae</taxon>
        <taxon>Neobacillus</taxon>
    </lineage>
</organism>
<dbReference type="RefSeq" id="WP_101650326.1">
    <property type="nucleotide sequence ID" value="NZ_PGVE01000080.1"/>
</dbReference>
<sequence>MKRIMLFGTLIITAVLLSGCLYPKEELTQNQVPYNDQIKAVQSAVDDFQKDNGGILPIKTKEADTPIYQKYPIDFKKIAPKYMSEPPGNAYESGGIFQYVLVDVETNPTVKLLDLRMAETIRDIKLRIKTNGYPPYKEQLAKNVFSLDYSKLGLKKAPYIVSPFTNQNLSLVITGEAEVYVDYRPDLYQVLKKSGKELKPGEDIRSILVNDSMFVPAYSLPYTIETKTKEPIFLEE</sequence>
<evidence type="ECO:0000313" key="2">
    <source>
        <dbReference type="Proteomes" id="UP000234950"/>
    </source>
</evidence>